<evidence type="ECO:0000256" key="5">
    <source>
        <dbReference type="ARBA" id="ARBA00022898"/>
    </source>
</evidence>
<evidence type="ECO:0000256" key="4">
    <source>
        <dbReference type="ARBA" id="ARBA00022679"/>
    </source>
</evidence>
<evidence type="ECO:0000256" key="1">
    <source>
        <dbReference type="ARBA" id="ARBA00001933"/>
    </source>
</evidence>
<feature type="domain" description="Aminotransferase class V" evidence="9">
    <location>
        <begin position="33"/>
        <end position="401"/>
    </location>
</feature>
<keyword evidence="5 8" id="KW-0663">Pyridoxal phosphate</keyword>
<dbReference type="OrthoDB" id="9804366at2"/>
<evidence type="ECO:0000256" key="2">
    <source>
        <dbReference type="ARBA" id="ARBA00002824"/>
    </source>
</evidence>
<comment type="cofactor">
    <cofactor evidence="1 7">
        <name>pyridoxal 5'-phosphate</name>
        <dbReference type="ChEBI" id="CHEBI:597326"/>
    </cofactor>
</comment>
<evidence type="ECO:0000256" key="8">
    <source>
        <dbReference type="RuleBase" id="RU004506"/>
    </source>
</evidence>
<evidence type="ECO:0000313" key="11">
    <source>
        <dbReference type="Proteomes" id="UP000031408"/>
    </source>
</evidence>
<comment type="function">
    <text evidence="2 8">Catalyzes the removal of elemental sulfur and selenium atoms from L-cysteine, L-cystine, L-selenocysteine, and L-selenocystine to produce L-alanine.</text>
</comment>
<organism evidence="10 11">
    <name type="scientific">Flavihumibacter solisilvae</name>
    <dbReference type="NCBI Taxonomy" id="1349421"/>
    <lineage>
        <taxon>Bacteria</taxon>
        <taxon>Pseudomonadati</taxon>
        <taxon>Bacteroidota</taxon>
        <taxon>Chitinophagia</taxon>
        <taxon>Chitinophagales</taxon>
        <taxon>Chitinophagaceae</taxon>
        <taxon>Flavihumibacter</taxon>
    </lineage>
</organism>
<dbReference type="InterPro" id="IPR000192">
    <property type="entry name" value="Aminotrans_V_dom"/>
</dbReference>
<dbReference type="Proteomes" id="UP000031408">
    <property type="component" value="Unassembled WGS sequence"/>
</dbReference>
<keyword evidence="11" id="KW-1185">Reference proteome</keyword>
<dbReference type="RefSeq" id="WP_039142001.1">
    <property type="nucleotide sequence ID" value="NZ_JSVC01000019.1"/>
</dbReference>
<evidence type="ECO:0000256" key="7">
    <source>
        <dbReference type="RuleBase" id="RU004504"/>
    </source>
</evidence>
<evidence type="ECO:0000256" key="6">
    <source>
        <dbReference type="ARBA" id="ARBA00050776"/>
    </source>
</evidence>
<dbReference type="SUPFAM" id="SSF53383">
    <property type="entry name" value="PLP-dependent transferases"/>
    <property type="match status" value="1"/>
</dbReference>
<dbReference type="PANTHER" id="PTHR43586:SF8">
    <property type="entry name" value="CYSTEINE DESULFURASE 1, CHLOROPLASTIC"/>
    <property type="match status" value="1"/>
</dbReference>
<reference evidence="10 11" key="1">
    <citation type="submission" date="2014-11" db="EMBL/GenBank/DDBJ databases">
        <title>Genome sequence of Flavihumibacter solisilvae 3-3.</title>
        <authorList>
            <person name="Zhou G."/>
            <person name="Li M."/>
            <person name="Wang G."/>
        </authorList>
    </citation>
    <scope>NUCLEOTIDE SEQUENCE [LARGE SCALE GENOMIC DNA]</scope>
    <source>
        <strain evidence="10 11">3-3</strain>
    </source>
</reference>
<evidence type="ECO:0000313" key="10">
    <source>
        <dbReference type="EMBL" id="KIC93484.1"/>
    </source>
</evidence>
<dbReference type="STRING" id="1349421.OI18_17145"/>
<evidence type="ECO:0000256" key="3">
    <source>
        <dbReference type="ARBA" id="ARBA00010447"/>
    </source>
</evidence>
<dbReference type="InterPro" id="IPR020578">
    <property type="entry name" value="Aminotrans_V_PyrdxlP_BS"/>
</dbReference>
<dbReference type="InterPro" id="IPR010970">
    <property type="entry name" value="Cys_dSase_SufS"/>
</dbReference>
<dbReference type="NCBIfam" id="TIGR01979">
    <property type="entry name" value="sufS"/>
    <property type="match status" value="1"/>
</dbReference>
<dbReference type="Gene3D" id="3.90.1150.10">
    <property type="entry name" value="Aspartate Aminotransferase, domain 1"/>
    <property type="match status" value="1"/>
</dbReference>
<keyword evidence="4 8" id="KW-0808">Transferase</keyword>
<gene>
    <name evidence="10" type="ORF">OI18_17145</name>
</gene>
<dbReference type="GO" id="GO:0030170">
    <property type="term" value="F:pyridoxal phosphate binding"/>
    <property type="evidence" value="ECO:0007669"/>
    <property type="project" value="UniProtKB-UniRule"/>
</dbReference>
<proteinExistence type="inferred from homology"/>
<dbReference type="AlphaFoldDB" id="A0A0C1ISS1"/>
<dbReference type="GO" id="GO:0031071">
    <property type="term" value="F:cysteine desulfurase activity"/>
    <property type="evidence" value="ECO:0007669"/>
    <property type="project" value="UniProtKB-UniRule"/>
</dbReference>
<dbReference type="PANTHER" id="PTHR43586">
    <property type="entry name" value="CYSTEINE DESULFURASE"/>
    <property type="match status" value="1"/>
</dbReference>
<evidence type="ECO:0000259" key="9">
    <source>
        <dbReference type="Pfam" id="PF00266"/>
    </source>
</evidence>
<comment type="caution">
    <text evidence="10">The sequence shown here is derived from an EMBL/GenBank/DDBJ whole genome shotgun (WGS) entry which is preliminary data.</text>
</comment>
<comment type="similarity">
    <text evidence="3 8">Belongs to the class-V pyridoxal-phosphate-dependent aminotransferase family. Csd subfamily.</text>
</comment>
<dbReference type="PROSITE" id="PS00595">
    <property type="entry name" value="AA_TRANSFER_CLASS_5"/>
    <property type="match status" value="1"/>
</dbReference>
<dbReference type="InterPro" id="IPR015422">
    <property type="entry name" value="PyrdxlP-dep_Trfase_small"/>
</dbReference>
<dbReference type="EMBL" id="JSVC01000019">
    <property type="protein sequence ID" value="KIC93484.1"/>
    <property type="molecule type" value="Genomic_DNA"/>
</dbReference>
<accession>A0A0C1ISS1</accession>
<dbReference type="Pfam" id="PF00266">
    <property type="entry name" value="Aminotran_5"/>
    <property type="match status" value="1"/>
</dbReference>
<dbReference type="PIRSF" id="PIRSF005572">
    <property type="entry name" value="NifS"/>
    <property type="match status" value="1"/>
</dbReference>
<name>A0A0C1ISS1_9BACT</name>
<dbReference type="InterPro" id="IPR015424">
    <property type="entry name" value="PyrdxlP-dep_Trfase"/>
</dbReference>
<dbReference type="Gene3D" id="3.40.640.10">
    <property type="entry name" value="Type I PLP-dependent aspartate aminotransferase-like (Major domain)"/>
    <property type="match status" value="1"/>
</dbReference>
<sequence>MIDAQTIQSRFDIDHIRSQFPILSREVKGKPLVYFDNAATSQKPRQVIDALVHYYSYQNANIHRGIHSLAEEATAAFEDTRDEVKRFINAAHREEIIFTRGATEGINLVAYTWGRQNISAGDEIIISAMEHHSNIVPWQLLCEEKGALLRVIPVTGKGELDMDAFRKMLTGKTKLVAVVHVSNALGTVNPAREIITLAHEAGALVLLDGAQSTVHLDIDVQELNVDFFVFSGHKIYGPTGAGVLYGKKHLLEEMPVFLGGGEMIKEVSFEGTTYNELPYKYEAGTPNIADTVALKAALEFIRHTGKENIRRHENELLAYATEKLEQIPGVRIIGTAKEKISVISFVIDKVHPQDVGILLDNRGVAVRTGHHCAQPLMDIFCIPGTIRASFAMYNTKEEIDEMITGVQRAIKLLS</sequence>
<dbReference type="CDD" id="cd06453">
    <property type="entry name" value="SufS_like"/>
    <property type="match status" value="1"/>
</dbReference>
<dbReference type="GO" id="GO:0006534">
    <property type="term" value="P:cysteine metabolic process"/>
    <property type="evidence" value="ECO:0007669"/>
    <property type="project" value="UniProtKB-UniRule"/>
</dbReference>
<dbReference type="EC" id="2.8.1.7" evidence="8"/>
<dbReference type="InterPro" id="IPR016454">
    <property type="entry name" value="Cysteine_dSase"/>
</dbReference>
<comment type="catalytic activity">
    <reaction evidence="6 8">
        <text>(sulfur carrier)-H + L-cysteine = (sulfur carrier)-SH + L-alanine</text>
        <dbReference type="Rhea" id="RHEA:43892"/>
        <dbReference type="Rhea" id="RHEA-COMP:14737"/>
        <dbReference type="Rhea" id="RHEA-COMP:14739"/>
        <dbReference type="ChEBI" id="CHEBI:29917"/>
        <dbReference type="ChEBI" id="CHEBI:35235"/>
        <dbReference type="ChEBI" id="CHEBI:57972"/>
        <dbReference type="ChEBI" id="CHEBI:64428"/>
        <dbReference type="EC" id="2.8.1.7"/>
    </reaction>
</comment>
<dbReference type="InterPro" id="IPR015421">
    <property type="entry name" value="PyrdxlP-dep_Trfase_major"/>
</dbReference>
<protein>
    <recommendedName>
        <fullName evidence="8">Cysteine desulfurase</fullName>
        <ecNumber evidence="8">2.8.1.7</ecNumber>
    </recommendedName>
</protein>